<dbReference type="STRING" id="1608994.TU86_16930"/>
<dbReference type="EMBL" id="JAAEBW010000012">
    <property type="protein sequence ID" value="MBM1197134.1"/>
    <property type="molecule type" value="Genomic_DNA"/>
</dbReference>
<dbReference type="EMBL" id="JYLF01000007">
    <property type="protein sequence ID" value="KMN12691.1"/>
    <property type="molecule type" value="Genomic_DNA"/>
</dbReference>
<proteinExistence type="inferred from homology"/>
<dbReference type="AlphaFoldDB" id="A0A0J6LE65"/>
<reference evidence="6 8" key="2">
    <citation type="submission" date="2020-01" db="EMBL/GenBank/DDBJ databases">
        <title>Comparative genomics of meat spoilage bacteria.</title>
        <authorList>
            <person name="Hilgarth M."/>
            <person name="Vogel R.F."/>
        </authorList>
    </citation>
    <scope>NUCLEOTIDE SEQUENCE [LARGE SCALE GENOMIC DNA]</scope>
    <source>
        <strain evidence="6 8">TMW2.2077</strain>
    </source>
</reference>
<evidence type="ECO:0000256" key="2">
    <source>
        <dbReference type="ARBA" id="ARBA00022729"/>
    </source>
</evidence>
<evidence type="ECO:0000313" key="8">
    <source>
        <dbReference type="Proteomes" id="UP000809529"/>
    </source>
</evidence>
<dbReference type="InterPro" id="IPR001638">
    <property type="entry name" value="Solute-binding_3/MltF_N"/>
</dbReference>
<dbReference type="SMART" id="SM00062">
    <property type="entry name" value="PBPb"/>
    <property type="match status" value="1"/>
</dbReference>
<dbReference type="Pfam" id="PF00497">
    <property type="entry name" value="SBP_bac_3"/>
    <property type="match status" value="1"/>
</dbReference>
<dbReference type="PANTHER" id="PTHR35936">
    <property type="entry name" value="MEMBRANE-BOUND LYTIC MUREIN TRANSGLYCOSYLASE F"/>
    <property type="match status" value="1"/>
</dbReference>
<evidence type="ECO:0000313" key="7">
    <source>
        <dbReference type="Proteomes" id="UP000036325"/>
    </source>
</evidence>
<dbReference type="SUPFAM" id="SSF53850">
    <property type="entry name" value="Periplasmic binding protein-like II"/>
    <property type="match status" value="1"/>
</dbReference>
<dbReference type="CDD" id="cd13530">
    <property type="entry name" value="PBP2_peptides_like"/>
    <property type="match status" value="1"/>
</dbReference>
<keyword evidence="2 3" id="KW-0732">Signal</keyword>
<protein>
    <submittedName>
        <fullName evidence="5 6">ABC transporter substrate-binding protein</fullName>
    </submittedName>
</protein>
<feature type="signal peptide" evidence="3">
    <location>
        <begin position="1"/>
        <end position="26"/>
    </location>
</feature>
<gene>
    <name evidence="6" type="ORF">GYN02_18385</name>
    <name evidence="5" type="ORF">TU86_16930</name>
</gene>
<evidence type="ECO:0000313" key="5">
    <source>
        <dbReference type="EMBL" id="KMN12691.1"/>
    </source>
</evidence>
<dbReference type="Proteomes" id="UP000036325">
    <property type="component" value="Unassembled WGS sequence"/>
</dbReference>
<comment type="similarity">
    <text evidence="1">Belongs to the bacterial solute-binding protein 3 family.</text>
</comment>
<name>A0A0J6LE65_9PSED</name>
<evidence type="ECO:0000259" key="4">
    <source>
        <dbReference type="SMART" id="SM00062"/>
    </source>
</evidence>
<accession>A0A0J6M257</accession>
<organism evidence="5 7">
    <name type="scientific">Pseudomonas weihenstephanensis</name>
    <dbReference type="NCBI Taxonomy" id="1608994"/>
    <lineage>
        <taxon>Bacteria</taxon>
        <taxon>Pseudomonadati</taxon>
        <taxon>Pseudomonadota</taxon>
        <taxon>Gammaproteobacteria</taxon>
        <taxon>Pseudomonadales</taxon>
        <taxon>Pseudomonadaceae</taxon>
        <taxon>Pseudomonas</taxon>
    </lineage>
</organism>
<dbReference type="OrthoDB" id="9768183at2"/>
<dbReference type="PATRIC" id="fig|1608994.3.peg.4070"/>
<dbReference type="Gene3D" id="3.40.190.10">
    <property type="entry name" value="Periplasmic binding protein-like II"/>
    <property type="match status" value="2"/>
</dbReference>
<sequence>MHKKFQVLTLVCAITAGLMGSASVVAEPVYKVGATATGIPFTFLNVKTGVTEGMMIDAIQAIGKAGGFETDIQQSVFAALIPSLTSNKIDLISAAMLKTPVREKVVQFSDPIYSYGEGLILREDDNTVYKSMDDLAGEVVGAQVGSVFIEALNKHGGFKEVRSYDSVADMMSDLRLGRIKAAFGDHPIVAYQMATNPRATKGLKLSSTYVPVVVGDVCIVLRKDDPETLAQVNKGIAAIKADGSLERIIKQWKLN</sequence>
<dbReference type="Proteomes" id="UP000809529">
    <property type="component" value="Unassembled WGS sequence"/>
</dbReference>
<feature type="chain" id="PRO_5030008773" evidence="3">
    <location>
        <begin position="27"/>
        <end position="255"/>
    </location>
</feature>
<keyword evidence="8" id="KW-1185">Reference proteome</keyword>
<feature type="domain" description="Solute-binding protein family 3/N-terminal" evidence="4">
    <location>
        <begin position="29"/>
        <end position="255"/>
    </location>
</feature>
<dbReference type="RefSeq" id="WP_048365467.1">
    <property type="nucleotide sequence ID" value="NZ_JAAEBV010000001.1"/>
</dbReference>
<evidence type="ECO:0000256" key="1">
    <source>
        <dbReference type="ARBA" id="ARBA00010333"/>
    </source>
</evidence>
<evidence type="ECO:0000256" key="3">
    <source>
        <dbReference type="SAM" id="SignalP"/>
    </source>
</evidence>
<accession>A0A0J6LE65</accession>
<comment type="caution">
    <text evidence="5">The sequence shown here is derived from an EMBL/GenBank/DDBJ whole genome shotgun (WGS) entry which is preliminary data.</text>
</comment>
<dbReference type="PANTHER" id="PTHR35936:SF17">
    <property type="entry name" value="ARGININE-BINDING EXTRACELLULAR PROTEIN ARTP"/>
    <property type="match status" value="1"/>
</dbReference>
<evidence type="ECO:0000313" key="6">
    <source>
        <dbReference type="EMBL" id="MBM1197134.1"/>
    </source>
</evidence>
<reference evidence="5 7" key="1">
    <citation type="submission" date="2015-02" db="EMBL/GenBank/DDBJ databases">
        <title>Pseudomonas helleri sp. nov. and Pseudomonas weihenstephanensis sp. nov., isolated from raw cows milk.</title>
        <authorList>
            <person name="von Neubeck M."/>
            <person name="Huptas C."/>
            <person name="Wenning M."/>
            <person name="Scherer S."/>
        </authorList>
    </citation>
    <scope>NUCLEOTIDE SEQUENCE [LARGE SCALE GENOMIC DNA]</scope>
    <source>
        <strain evidence="5 7">DSM 29166</strain>
    </source>
</reference>